<evidence type="ECO:0000313" key="3">
    <source>
        <dbReference type="Proteomes" id="UP001500518"/>
    </source>
</evidence>
<evidence type="ECO:0008006" key="4">
    <source>
        <dbReference type="Google" id="ProtNLM"/>
    </source>
</evidence>
<keyword evidence="1" id="KW-0812">Transmembrane</keyword>
<accession>A0ABP9KT33</accession>
<proteinExistence type="predicted"/>
<sequence length="155" mass="16621">MPKEPVPVDELPLDVLALDRDMPGLTVERPSTPQRLRAAARRFAELIGAGARITRLVAIAIAVLVVLAIGLALLALFVTLFILLSHAVGFLEAIACVGGIALVAALLPDRRSRAFVPDENGAGFAAGDDFSNTRMILGTDFSPAGQDRHERYWNH</sequence>
<protein>
    <recommendedName>
        <fullName evidence="4">Phage holin family protein</fullName>
    </recommendedName>
</protein>
<comment type="caution">
    <text evidence="2">The sequence shown here is derived from an EMBL/GenBank/DDBJ whole genome shotgun (WGS) entry which is preliminary data.</text>
</comment>
<gene>
    <name evidence="2" type="ORF">GCM10023208_34570</name>
</gene>
<reference evidence="3" key="1">
    <citation type="journal article" date="2019" name="Int. J. Syst. Evol. Microbiol.">
        <title>The Global Catalogue of Microorganisms (GCM) 10K type strain sequencing project: providing services to taxonomists for standard genome sequencing and annotation.</title>
        <authorList>
            <consortium name="The Broad Institute Genomics Platform"/>
            <consortium name="The Broad Institute Genome Sequencing Center for Infectious Disease"/>
            <person name="Wu L."/>
            <person name="Ma J."/>
        </authorList>
    </citation>
    <scope>NUCLEOTIDE SEQUENCE [LARGE SCALE GENOMIC DNA]</scope>
    <source>
        <strain evidence="3">JCM 18014</strain>
    </source>
</reference>
<feature type="transmembrane region" description="Helical" evidence="1">
    <location>
        <begin position="56"/>
        <end position="82"/>
    </location>
</feature>
<dbReference type="Proteomes" id="UP001500518">
    <property type="component" value="Unassembled WGS sequence"/>
</dbReference>
<dbReference type="EMBL" id="BAABHV010000036">
    <property type="protein sequence ID" value="GAA5063521.1"/>
    <property type="molecule type" value="Genomic_DNA"/>
</dbReference>
<evidence type="ECO:0000313" key="2">
    <source>
        <dbReference type="EMBL" id="GAA5063521.1"/>
    </source>
</evidence>
<organism evidence="2 3">
    <name type="scientific">Erythrobacter westpacificensis</name>
    <dbReference type="NCBI Taxonomy" id="1055231"/>
    <lineage>
        <taxon>Bacteria</taxon>
        <taxon>Pseudomonadati</taxon>
        <taxon>Pseudomonadota</taxon>
        <taxon>Alphaproteobacteria</taxon>
        <taxon>Sphingomonadales</taxon>
        <taxon>Erythrobacteraceae</taxon>
        <taxon>Erythrobacter/Porphyrobacter group</taxon>
        <taxon>Erythrobacter</taxon>
    </lineage>
</organism>
<name>A0ABP9KT33_9SPHN</name>
<feature type="transmembrane region" description="Helical" evidence="1">
    <location>
        <begin position="88"/>
        <end position="107"/>
    </location>
</feature>
<evidence type="ECO:0000256" key="1">
    <source>
        <dbReference type="SAM" id="Phobius"/>
    </source>
</evidence>
<keyword evidence="1" id="KW-1133">Transmembrane helix</keyword>
<keyword evidence="3" id="KW-1185">Reference proteome</keyword>
<keyword evidence="1" id="KW-0472">Membrane</keyword>
<dbReference type="RefSeq" id="WP_346034138.1">
    <property type="nucleotide sequence ID" value="NZ_BAABHV010000036.1"/>
</dbReference>